<keyword evidence="9" id="KW-1185">Reference proteome</keyword>
<dbReference type="PANTHER" id="PTHR32467:SF32">
    <property type="entry name" value="AP2-LIKE ETHYLENE-RESPONSIVE TRANSCRIPTION FACTOR SMOS1"/>
    <property type="match status" value="1"/>
</dbReference>
<evidence type="ECO:0000313" key="8">
    <source>
        <dbReference type="EMBL" id="KAJ6380914.1"/>
    </source>
</evidence>
<evidence type="ECO:0000256" key="6">
    <source>
        <dbReference type="SAM" id="MobiDB-lite"/>
    </source>
</evidence>
<comment type="subcellular location">
    <subcellularLocation>
        <location evidence="1">Nucleus</location>
    </subcellularLocation>
</comment>
<feature type="region of interest" description="Disordered" evidence="6">
    <location>
        <begin position="310"/>
        <end position="355"/>
    </location>
</feature>
<evidence type="ECO:0000256" key="4">
    <source>
        <dbReference type="ARBA" id="ARBA00023163"/>
    </source>
</evidence>
<dbReference type="PRINTS" id="PR00367">
    <property type="entry name" value="ETHRSPELEMNT"/>
</dbReference>
<evidence type="ECO:0000256" key="1">
    <source>
        <dbReference type="ARBA" id="ARBA00004123"/>
    </source>
</evidence>
<feature type="compositionally biased region" description="Basic and acidic residues" evidence="6">
    <location>
        <begin position="335"/>
        <end position="352"/>
    </location>
</feature>
<dbReference type="InterPro" id="IPR036955">
    <property type="entry name" value="AP2/ERF_dom_sf"/>
</dbReference>
<comment type="caution">
    <text evidence="8">The sequence shown here is derived from an EMBL/GenBank/DDBJ whole genome shotgun (WGS) entry which is preliminary data.</text>
</comment>
<dbReference type="InterPro" id="IPR001471">
    <property type="entry name" value="AP2/ERF_dom"/>
</dbReference>
<dbReference type="EMBL" id="JAPFFI010000009">
    <property type="protein sequence ID" value="KAJ6380914.1"/>
    <property type="molecule type" value="Genomic_DNA"/>
</dbReference>
<evidence type="ECO:0000256" key="3">
    <source>
        <dbReference type="ARBA" id="ARBA00023125"/>
    </source>
</evidence>
<evidence type="ECO:0000259" key="7">
    <source>
        <dbReference type="PROSITE" id="PS51032"/>
    </source>
</evidence>
<keyword evidence="3" id="KW-0238">DNA-binding</keyword>
<evidence type="ECO:0000313" key="9">
    <source>
        <dbReference type="Proteomes" id="UP001141253"/>
    </source>
</evidence>
<dbReference type="Proteomes" id="UP001141253">
    <property type="component" value="Chromosome 6"/>
</dbReference>
<protein>
    <recommendedName>
        <fullName evidence="7">AP2/ERF domain-containing protein</fullName>
    </recommendedName>
</protein>
<accession>A0ABQ9B9L4</accession>
<feature type="compositionally biased region" description="Basic and acidic residues" evidence="6">
    <location>
        <begin position="310"/>
        <end position="320"/>
    </location>
</feature>
<dbReference type="InterPro" id="IPR016177">
    <property type="entry name" value="DNA-bd_dom_sf"/>
</dbReference>
<feature type="compositionally biased region" description="Polar residues" evidence="6">
    <location>
        <begin position="408"/>
        <end position="425"/>
    </location>
</feature>
<dbReference type="Gene3D" id="3.30.730.10">
    <property type="entry name" value="AP2/ERF domain"/>
    <property type="match status" value="1"/>
</dbReference>
<evidence type="ECO:0000256" key="2">
    <source>
        <dbReference type="ARBA" id="ARBA00023015"/>
    </source>
</evidence>
<dbReference type="PROSITE" id="PS51032">
    <property type="entry name" value="AP2_ERF"/>
    <property type="match status" value="1"/>
</dbReference>
<keyword evidence="2" id="KW-0805">Transcription regulation</keyword>
<dbReference type="SUPFAM" id="SSF54171">
    <property type="entry name" value="DNA-binding domain"/>
    <property type="match status" value="1"/>
</dbReference>
<name>A0ABQ9B9L4_9ROSI</name>
<organism evidence="8 9">
    <name type="scientific">Salix suchowensis</name>
    <dbReference type="NCBI Taxonomy" id="1278906"/>
    <lineage>
        <taxon>Eukaryota</taxon>
        <taxon>Viridiplantae</taxon>
        <taxon>Streptophyta</taxon>
        <taxon>Embryophyta</taxon>
        <taxon>Tracheophyta</taxon>
        <taxon>Spermatophyta</taxon>
        <taxon>Magnoliopsida</taxon>
        <taxon>eudicotyledons</taxon>
        <taxon>Gunneridae</taxon>
        <taxon>Pentapetalae</taxon>
        <taxon>rosids</taxon>
        <taxon>fabids</taxon>
        <taxon>Malpighiales</taxon>
        <taxon>Salicaceae</taxon>
        <taxon>Saliceae</taxon>
        <taxon>Salix</taxon>
    </lineage>
</organism>
<dbReference type="SMART" id="SM00380">
    <property type="entry name" value="AP2"/>
    <property type="match status" value="1"/>
</dbReference>
<keyword evidence="5" id="KW-0539">Nucleus</keyword>
<dbReference type="Pfam" id="PF00847">
    <property type="entry name" value="AP2"/>
    <property type="match status" value="1"/>
</dbReference>
<reference evidence="8" key="1">
    <citation type="submission" date="2022-10" db="EMBL/GenBank/DDBJ databases">
        <authorList>
            <person name="Hyden B.L."/>
            <person name="Feng K."/>
            <person name="Yates T."/>
            <person name="Jawdy S."/>
            <person name="Smart L.B."/>
            <person name="Muchero W."/>
        </authorList>
    </citation>
    <scope>NUCLEOTIDE SEQUENCE</scope>
    <source>
        <tissue evidence="8">Shoot tip</tissue>
    </source>
</reference>
<sequence>MASSSSSDPVLKPEIGGGICGIGSGGRGGGESSEAAVIANDQLLLYRGLKKPKKERGCTAKERISKMPPCTAGKRSSIYRGVTRHRWTGRYEAHLWDKSTWNQNQNKKGKQVYLGAYDDEEAAARAYDLAALKYWGPGTLINFPVTDYTRDLEEMQNVSREEYLASLRRKSSGFSRGISKYRALSSRWDSSYSRVPGSEYFSNVNYGDDQAAESEYSFCIERKIDLTGYIKWWGSNKTRLAESMSKSSEDTKHGCADDIGSELKTSEREVQCTEPYQMPRLGLSVEGKRHKGSKISALSILSQSAAYKNLQEKASKKQETGPENDENENRNNINKMDHGKAVEKSTSHDSNSERLGAALGMTGGLSLQRNAYPLTPFLSAPLLTNYNTIDPLVDPILWTSLVPSLPTGLSRNPEVTKTETSSTYSFFRPEE</sequence>
<reference evidence="8" key="2">
    <citation type="journal article" date="2023" name="Int. J. Mol. Sci.">
        <title>De Novo Assembly and Annotation of 11 Diverse Shrub Willow (Salix) Genomes Reveals Novel Gene Organization in Sex-Linked Regions.</title>
        <authorList>
            <person name="Hyden B."/>
            <person name="Feng K."/>
            <person name="Yates T.B."/>
            <person name="Jawdy S."/>
            <person name="Cereghino C."/>
            <person name="Smart L.B."/>
            <person name="Muchero W."/>
        </authorList>
    </citation>
    <scope>NUCLEOTIDE SEQUENCE</scope>
    <source>
        <tissue evidence="8">Shoot tip</tissue>
    </source>
</reference>
<keyword evidence="4" id="KW-0804">Transcription</keyword>
<feature type="domain" description="AP2/ERF" evidence="7">
    <location>
        <begin position="78"/>
        <end position="144"/>
    </location>
</feature>
<dbReference type="PANTHER" id="PTHR32467">
    <property type="entry name" value="AP2-LIKE ETHYLENE-RESPONSIVE TRANSCRIPTION FACTOR"/>
    <property type="match status" value="1"/>
</dbReference>
<gene>
    <name evidence="8" type="ORF">OIU77_029751</name>
</gene>
<evidence type="ECO:0000256" key="5">
    <source>
        <dbReference type="ARBA" id="ARBA00023242"/>
    </source>
</evidence>
<proteinExistence type="predicted"/>
<feature type="region of interest" description="Disordered" evidence="6">
    <location>
        <begin position="408"/>
        <end position="431"/>
    </location>
</feature>